<protein>
    <recommendedName>
        <fullName evidence="3">C-type lectin domain-containing protein</fullName>
    </recommendedName>
</protein>
<dbReference type="CDD" id="cd03590">
    <property type="entry name" value="CLECT_DC-SIGN_like"/>
    <property type="match status" value="1"/>
</dbReference>
<evidence type="ECO:0000259" key="3">
    <source>
        <dbReference type="PROSITE" id="PS50041"/>
    </source>
</evidence>
<dbReference type="InterPro" id="IPR050111">
    <property type="entry name" value="C-type_lectin/snaclec_domain"/>
</dbReference>
<dbReference type="AlphaFoldDB" id="A0A9Q0IBV8"/>
<gene>
    <name evidence="4" type="ORF">NHX12_007356</name>
</gene>
<dbReference type="Gene3D" id="3.10.100.10">
    <property type="entry name" value="Mannose-Binding Protein A, subunit A"/>
    <property type="match status" value="1"/>
</dbReference>
<dbReference type="EMBL" id="JANIIK010000113">
    <property type="protein sequence ID" value="KAJ3592228.1"/>
    <property type="molecule type" value="Genomic_DNA"/>
</dbReference>
<dbReference type="PROSITE" id="PS00615">
    <property type="entry name" value="C_TYPE_LECTIN_1"/>
    <property type="match status" value="1"/>
</dbReference>
<dbReference type="PANTHER" id="PTHR22803">
    <property type="entry name" value="MANNOSE, PHOSPHOLIPASE, LECTIN RECEPTOR RELATED"/>
    <property type="match status" value="1"/>
</dbReference>
<dbReference type="InterPro" id="IPR016186">
    <property type="entry name" value="C-type_lectin-like/link_sf"/>
</dbReference>
<dbReference type="SUPFAM" id="SSF56436">
    <property type="entry name" value="C-type lectin-like"/>
    <property type="match status" value="1"/>
</dbReference>
<proteinExistence type="predicted"/>
<evidence type="ECO:0000256" key="2">
    <source>
        <dbReference type="ARBA" id="ARBA00023157"/>
    </source>
</evidence>
<comment type="caution">
    <text evidence="4">The sequence shown here is derived from an EMBL/GenBank/DDBJ whole genome shotgun (WGS) entry which is preliminary data.</text>
</comment>
<keyword evidence="5" id="KW-1185">Reference proteome</keyword>
<keyword evidence="1" id="KW-0430">Lectin</keyword>
<keyword evidence="2" id="KW-1015">Disulfide bond</keyword>
<dbReference type="InterPro" id="IPR018378">
    <property type="entry name" value="C-type_lectin_CS"/>
</dbReference>
<dbReference type="InterPro" id="IPR001304">
    <property type="entry name" value="C-type_lectin-like"/>
</dbReference>
<dbReference type="SMART" id="SM00034">
    <property type="entry name" value="CLECT"/>
    <property type="match status" value="1"/>
</dbReference>
<dbReference type="PROSITE" id="PS50041">
    <property type="entry name" value="C_TYPE_LECTIN_2"/>
    <property type="match status" value="1"/>
</dbReference>
<evidence type="ECO:0000256" key="1">
    <source>
        <dbReference type="ARBA" id="ARBA00022734"/>
    </source>
</evidence>
<feature type="non-terminal residue" evidence="4">
    <location>
        <position position="193"/>
    </location>
</feature>
<evidence type="ECO:0000313" key="5">
    <source>
        <dbReference type="Proteomes" id="UP001148018"/>
    </source>
</evidence>
<dbReference type="InterPro" id="IPR016187">
    <property type="entry name" value="CTDL_fold"/>
</dbReference>
<feature type="domain" description="C-type lectin" evidence="3">
    <location>
        <begin position="70"/>
        <end position="185"/>
    </location>
</feature>
<organism evidence="4 5">
    <name type="scientific">Muraenolepis orangiensis</name>
    <name type="common">Patagonian moray cod</name>
    <dbReference type="NCBI Taxonomy" id="630683"/>
    <lineage>
        <taxon>Eukaryota</taxon>
        <taxon>Metazoa</taxon>
        <taxon>Chordata</taxon>
        <taxon>Craniata</taxon>
        <taxon>Vertebrata</taxon>
        <taxon>Euteleostomi</taxon>
        <taxon>Actinopterygii</taxon>
        <taxon>Neopterygii</taxon>
        <taxon>Teleostei</taxon>
        <taxon>Neoteleostei</taxon>
        <taxon>Acanthomorphata</taxon>
        <taxon>Zeiogadaria</taxon>
        <taxon>Gadariae</taxon>
        <taxon>Gadiformes</taxon>
        <taxon>Muraenolepidoidei</taxon>
        <taxon>Muraenolepididae</taxon>
        <taxon>Muraenolepis</taxon>
    </lineage>
</organism>
<accession>A0A9Q0IBV8</accession>
<sequence length="193" mass="22279">GEREQLNSSLFSLTHKCDKLQMESVKELSSLVEEREQLNSSLFSLTHKCDKLLMESVKRKTTCPEGWNKFENACYRHSDVANSWEHGRKDCIERGGHLVIIDSSQEQKFLSRINLLFWIGLSDLQQEGTWKWVDEAPLTLSYWEKPQPDNGNDMTAYGEEDCVQVSHSGQWNDISCDKRLPWICEKTAEAGHI</sequence>
<dbReference type="OrthoDB" id="6133475at2759"/>
<evidence type="ECO:0000313" key="4">
    <source>
        <dbReference type="EMBL" id="KAJ3592228.1"/>
    </source>
</evidence>
<dbReference type="GO" id="GO:0030246">
    <property type="term" value="F:carbohydrate binding"/>
    <property type="evidence" value="ECO:0007669"/>
    <property type="project" value="UniProtKB-KW"/>
</dbReference>
<dbReference type="Pfam" id="PF00059">
    <property type="entry name" value="Lectin_C"/>
    <property type="match status" value="1"/>
</dbReference>
<name>A0A9Q0IBV8_9TELE</name>
<reference evidence="4" key="1">
    <citation type="submission" date="2022-07" db="EMBL/GenBank/DDBJ databases">
        <title>Chromosome-level genome of Muraenolepis orangiensis.</title>
        <authorList>
            <person name="Kim J."/>
        </authorList>
    </citation>
    <scope>NUCLEOTIDE SEQUENCE</scope>
    <source>
        <strain evidence="4">KU_S4_2022</strain>
        <tissue evidence="4">Muscle</tissue>
    </source>
</reference>
<dbReference type="Proteomes" id="UP001148018">
    <property type="component" value="Unassembled WGS sequence"/>
</dbReference>
<dbReference type="InterPro" id="IPR033989">
    <property type="entry name" value="CD209-like_CTLD"/>
</dbReference>